<evidence type="ECO:0000313" key="3">
    <source>
        <dbReference type="EMBL" id="CAF0796153.1"/>
    </source>
</evidence>
<feature type="compositionally biased region" description="Polar residues" evidence="2">
    <location>
        <begin position="1358"/>
        <end position="1369"/>
    </location>
</feature>
<feature type="compositionally biased region" description="Low complexity" evidence="2">
    <location>
        <begin position="4395"/>
        <end position="4407"/>
    </location>
</feature>
<feature type="compositionally biased region" description="Acidic residues" evidence="2">
    <location>
        <begin position="2163"/>
        <end position="2173"/>
    </location>
</feature>
<feature type="region of interest" description="Disordered" evidence="2">
    <location>
        <begin position="2354"/>
        <end position="2376"/>
    </location>
</feature>
<dbReference type="EMBL" id="CAJNOQ010000393">
    <property type="protein sequence ID" value="CAF0796153.1"/>
    <property type="molecule type" value="Genomic_DNA"/>
</dbReference>
<feature type="region of interest" description="Disordered" evidence="2">
    <location>
        <begin position="1759"/>
        <end position="1821"/>
    </location>
</feature>
<feature type="compositionally biased region" description="Polar residues" evidence="2">
    <location>
        <begin position="4117"/>
        <end position="4135"/>
    </location>
</feature>
<feature type="compositionally biased region" description="Polar residues" evidence="2">
    <location>
        <begin position="4419"/>
        <end position="4448"/>
    </location>
</feature>
<feature type="compositionally biased region" description="Polar residues" evidence="2">
    <location>
        <begin position="1300"/>
        <end position="1315"/>
    </location>
</feature>
<feature type="compositionally biased region" description="Basic and acidic residues" evidence="2">
    <location>
        <begin position="3432"/>
        <end position="3441"/>
    </location>
</feature>
<feature type="region of interest" description="Disordered" evidence="2">
    <location>
        <begin position="1300"/>
        <end position="1319"/>
    </location>
</feature>
<feature type="region of interest" description="Disordered" evidence="2">
    <location>
        <begin position="3227"/>
        <end position="3264"/>
    </location>
</feature>
<feature type="compositionally biased region" description="Low complexity" evidence="2">
    <location>
        <begin position="1344"/>
        <end position="1355"/>
    </location>
</feature>
<feature type="region of interest" description="Disordered" evidence="2">
    <location>
        <begin position="3742"/>
        <end position="3801"/>
    </location>
</feature>
<evidence type="ECO:0000313" key="5">
    <source>
        <dbReference type="Proteomes" id="UP000663829"/>
    </source>
</evidence>
<feature type="region of interest" description="Disordered" evidence="2">
    <location>
        <begin position="4013"/>
        <end position="4063"/>
    </location>
</feature>
<reference evidence="3" key="1">
    <citation type="submission" date="2021-02" db="EMBL/GenBank/DDBJ databases">
        <authorList>
            <person name="Nowell W R."/>
        </authorList>
    </citation>
    <scope>NUCLEOTIDE SEQUENCE</scope>
</reference>
<feature type="region of interest" description="Disordered" evidence="2">
    <location>
        <begin position="1"/>
        <end position="103"/>
    </location>
</feature>
<feature type="compositionally biased region" description="Polar residues" evidence="2">
    <location>
        <begin position="3752"/>
        <end position="3761"/>
    </location>
</feature>
<evidence type="ECO:0000256" key="2">
    <source>
        <dbReference type="SAM" id="MobiDB-lite"/>
    </source>
</evidence>
<feature type="compositionally biased region" description="Low complexity" evidence="2">
    <location>
        <begin position="4016"/>
        <end position="4037"/>
    </location>
</feature>
<feature type="region of interest" description="Disordered" evidence="2">
    <location>
        <begin position="1343"/>
        <end position="1369"/>
    </location>
</feature>
<feature type="region of interest" description="Disordered" evidence="2">
    <location>
        <begin position="2895"/>
        <end position="2916"/>
    </location>
</feature>
<feature type="region of interest" description="Disordered" evidence="2">
    <location>
        <begin position="793"/>
        <end position="812"/>
    </location>
</feature>
<keyword evidence="1" id="KW-0175">Coiled coil</keyword>
<feature type="compositionally biased region" description="Polar residues" evidence="2">
    <location>
        <begin position="2174"/>
        <end position="2204"/>
    </location>
</feature>
<feature type="region of interest" description="Disordered" evidence="2">
    <location>
        <begin position="1835"/>
        <end position="1854"/>
    </location>
</feature>
<feature type="region of interest" description="Disordered" evidence="2">
    <location>
        <begin position="4256"/>
        <end position="4278"/>
    </location>
</feature>
<feature type="compositionally biased region" description="Polar residues" evidence="2">
    <location>
        <begin position="3544"/>
        <end position="3563"/>
    </location>
</feature>
<feature type="compositionally biased region" description="Basic and acidic residues" evidence="2">
    <location>
        <begin position="2850"/>
        <end position="2859"/>
    </location>
</feature>
<feature type="compositionally biased region" description="Polar residues" evidence="2">
    <location>
        <begin position="2834"/>
        <end position="2849"/>
    </location>
</feature>
<feature type="region of interest" description="Disordered" evidence="2">
    <location>
        <begin position="498"/>
        <end position="522"/>
    </location>
</feature>
<feature type="region of interest" description="Disordered" evidence="2">
    <location>
        <begin position="3858"/>
        <end position="3879"/>
    </location>
</feature>
<feature type="region of interest" description="Disordered" evidence="2">
    <location>
        <begin position="3430"/>
        <end position="3476"/>
    </location>
</feature>
<feature type="compositionally biased region" description="Polar residues" evidence="2">
    <location>
        <begin position="4038"/>
        <end position="4063"/>
    </location>
</feature>
<feature type="compositionally biased region" description="Low complexity" evidence="2">
    <location>
        <begin position="320"/>
        <end position="333"/>
    </location>
</feature>
<feature type="region of interest" description="Disordered" evidence="2">
    <location>
        <begin position="4395"/>
        <end position="4448"/>
    </location>
</feature>
<evidence type="ECO:0000256" key="1">
    <source>
        <dbReference type="SAM" id="Coils"/>
    </source>
</evidence>
<gene>
    <name evidence="3" type="ORF">GPM918_LOCUS3263</name>
    <name evidence="4" type="ORF">SRO942_LOCUS3263</name>
</gene>
<feature type="compositionally biased region" description="Polar residues" evidence="2">
    <location>
        <begin position="4194"/>
        <end position="4208"/>
    </location>
</feature>
<feature type="region of interest" description="Disordered" evidence="2">
    <location>
        <begin position="3126"/>
        <end position="3160"/>
    </location>
</feature>
<feature type="compositionally biased region" description="Low complexity" evidence="2">
    <location>
        <begin position="3355"/>
        <end position="3369"/>
    </location>
</feature>
<feature type="compositionally biased region" description="Low complexity" evidence="2">
    <location>
        <begin position="2007"/>
        <end position="2020"/>
    </location>
</feature>
<dbReference type="EMBL" id="CAJOBC010000393">
    <property type="protein sequence ID" value="CAF3580764.1"/>
    <property type="molecule type" value="Genomic_DNA"/>
</dbReference>
<feature type="compositionally biased region" description="Polar residues" evidence="2">
    <location>
        <begin position="53"/>
        <end position="65"/>
    </location>
</feature>
<feature type="compositionally biased region" description="Low complexity" evidence="2">
    <location>
        <begin position="3762"/>
        <end position="3774"/>
    </location>
</feature>
<feature type="compositionally biased region" description="Polar residues" evidence="2">
    <location>
        <begin position="2860"/>
        <end position="2875"/>
    </location>
</feature>
<feature type="compositionally biased region" description="Polar residues" evidence="2">
    <location>
        <begin position="3624"/>
        <end position="3633"/>
    </location>
</feature>
<feature type="compositionally biased region" description="Polar residues" evidence="2">
    <location>
        <begin position="2895"/>
        <end position="2904"/>
    </location>
</feature>
<feature type="compositionally biased region" description="Low complexity" evidence="2">
    <location>
        <begin position="3238"/>
        <end position="3253"/>
    </location>
</feature>
<organism evidence="3 5">
    <name type="scientific">Didymodactylos carnosus</name>
    <dbReference type="NCBI Taxonomy" id="1234261"/>
    <lineage>
        <taxon>Eukaryota</taxon>
        <taxon>Metazoa</taxon>
        <taxon>Spiralia</taxon>
        <taxon>Gnathifera</taxon>
        <taxon>Rotifera</taxon>
        <taxon>Eurotatoria</taxon>
        <taxon>Bdelloidea</taxon>
        <taxon>Philodinida</taxon>
        <taxon>Philodinidae</taxon>
        <taxon>Didymodactylos</taxon>
    </lineage>
</organism>
<feature type="compositionally biased region" description="Polar residues" evidence="2">
    <location>
        <begin position="3132"/>
        <end position="3145"/>
    </location>
</feature>
<feature type="compositionally biased region" description="Polar residues" evidence="2">
    <location>
        <begin position="3574"/>
        <end position="3591"/>
    </location>
</feature>
<feature type="region of interest" description="Disordered" evidence="2">
    <location>
        <begin position="3319"/>
        <end position="3370"/>
    </location>
</feature>
<dbReference type="Proteomes" id="UP000663829">
    <property type="component" value="Unassembled WGS sequence"/>
</dbReference>
<feature type="region of interest" description="Disordered" evidence="2">
    <location>
        <begin position="2007"/>
        <end position="2032"/>
    </location>
</feature>
<feature type="compositionally biased region" description="Basic and acidic residues" evidence="2">
    <location>
        <begin position="68"/>
        <end position="77"/>
    </location>
</feature>
<feature type="region of interest" description="Disordered" evidence="2">
    <location>
        <begin position="2146"/>
        <end position="2212"/>
    </location>
</feature>
<dbReference type="Proteomes" id="UP000681722">
    <property type="component" value="Unassembled WGS sequence"/>
</dbReference>
<feature type="compositionally biased region" description="Polar residues" evidence="2">
    <location>
        <begin position="2363"/>
        <end position="2375"/>
    </location>
</feature>
<feature type="compositionally biased region" description="Low complexity" evidence="2">
    <location>
        <begin position="3146"/>
        <end position="3156"/>
    </location>
</feature>
<feature type="compositionally biased region" description="Polar residues" evidence="2">
    <location>
        <begin position="17"/>
        <end position="32"/>
    </location>
</feature>
<feature type="compositionally biased region" description="Polar residues" evidence="2">
    <location>
        <begin position="3254"/>
        <end position="3264"/>
    </location>
</feature>
<proteinExistence type="predicted"/>
<feature type="region of interest" description="Disordered" evidence="2">
    <location>
        <begin position="319"/>
        <end position="346"/>
    </location>
</feature>
<feature type="compositionally biased region" description="Polar residues" evidence="2">
    <location>
        <begin position="3780"/>
        <end position="3801"/>
    </location>
</feature>
<feature type="coiled-coil region" evidence="1">
    <location>
        <begin position="3948"/>
        <end position="4001"/>
    </location>
</feature>
<feature type="compositionally biased region" description="Low complexity" evidence="2">
    <location>
        <begin position="503"/>
        <end position="518"/>
    </location>
</feature>
<evidence type="ECO:0000313" key="4">
    <source>
        <dbReference type="EMBL" id="CAF3580764.1"/>
    </source>
</evidence>
<accession>A0A813SHJ4</accession>
<feature type="region of interest" description="Disordered" evidence="2">
    <location>
        <begin position="3537"/>
        <end position="3606"/>
    </location>
</feature>
<feature type="compositionally biased region" description="Polar residues" evidence="2">
    <location>
        <begin position="3648"/>
        <end position="3696"/>
    </location>
</feature>
<protein>
    <submittedName>
        <fullName evidence="3">Uncharacterized protein</fullName>
    </submittedName>
</protein>
<feature type="region of interest" description="Disordered" evidence="2">
    <location>
        <begin position="3624"/>
        <end position="3702"/>
    </location>
</feature>
<feature type="region of interest" description="Disordered" evidence="2">
    <location>
        <begin position="4191"/>
        <end position="4210"/>
    </location>
</feature>
<dbReference type="OrthoDB" id="10037265at2759"/>
<feature type="compositionally biased region" description="Polar residues" evidence="2">
    <location>
        <begin position="3453"/>
        <end position="3476"/>
    </location>
</feature>
<comment type="caution">
    <text evidence="3">The sequence shown here is derived from an EMBL/GenBank/DDBJ whole genome shotgun (WGS) entry which is preliminary data.</text>
</comment>
<name>A0A813SHJ4_9BILA</name>
<sequence>MKVIQQFSGRRVKSKHVNSAGTSDSSSDNTVPSIKKKSRQTSLSINEQRRTNSNDNLTKRSQLRTSRYRLESPHNDLSDDSLSNSSDDLNRKRRPRSAYYNHDTYDQNLKRSSRFEATNKLDNSSSVYLIEFNQYGLTKTLVSVWKTPYKTYDDTDSIVPTIYPQISIEQNSPVITKHRFISTRPSRNILLQRGRSDYWNNYTTYKCENILPSCQTYTGSASNLLQDCSSSPHLSSSLSNGQVISITSLKRIQPSFLNQNDYVNWNIESNGRKKLKYSTKFQWLSVDNLNNNDEKKKQQKRKKKQQQQNLIMLDKCLTENTDSNNTSTSDSSNQRSAPPILTTSKTQSLLNEWPLPRRRYKLLPTTTNQMKKPNNDINNLRIRKEINPMWMMKHLTDRSSFNHLIYLLVDNQTEWQKNRLSLPRLEQREQERETNIHDTEHDRVSRPISPSSIEIQQQQLETQKLIDIDTEYPMFQHNIKGTSSPITNETSNIEIKSSHDLKLTGSSSSSATSISSPSSKRKKLAIEGQINNRNDTVVYETSLIEMNDRRSQSVDDNIQQNNLGVSYASTDEDVDDLNSQLSTIDSVDPVVTISPTSTLRNYREKLAVRLNASQMTTSQSSDPPSVSENGLMTSSSIAATPSLILQPKISNNDPILSSFRSRIFSCEYSTQQDSGVDVNSELGTHFNSTFTIQEQNTNENTEQIDVSDNLSVLPDDSLYNADKQNISKLDIATKLLKPSHFLRQSLNIEQQSDDDMRSYSTAVCDGTRTNTFSDVYYSAESEINTSNIMECSSVSMKDDDDDEEEEEEDCLYHSTDENTTTITEQKTYTDFIEIENVQNSSSDDENVEVNSSGRISPVDTKIPEKYTAYFDSFGDWIDKVFTTFLNETNELFNTETKQPIEQANSDVTMTSSNDNVLEQKPSIINDNVIIKHNLNFSGDGDDNEQLTNDKNVNDDIELMNSSLSLTTVTKHHQDFFENEQEQEQEQFMVSSTLTSLDGDEFPIVVVPSTDFLSSDSSILSIHMSSLQHRQGRRRTMSESSSLITVIENEAYKNNRSISSANTNSTVIIDTLRKQHRRCQSCPTTSDCLSTIDHKSNNGQISEGKCNSYMSDSTIIKTTNDDDIVDFDVYSINRFYEKINQDPQDTTYTSNLNILLSQQEQRNNKRIIIEQEKDNNDHKQKRTKSFDENHRKETIKKGKIVLNYKFSNDLNVLSACIDKRNHYVIDRHTLSTISSNVVKNNNNDNNEMKNDLAVDSTKQKAENDGNVIIKMTSSEKSASPILTINTVKRLEEQVISDSQIKTKISMEQENTPNTDDSSSSYSVYEEFEHIQVTSVNQPIIRLSVNNHDNNNSSHDSLLQDENQLPSSSTQRLHRYNENNDSMSSISSKTNFHSKDSALGLSDENIHRTEQVTDRTDNNTENMYTSATTINLRNSTTATDDHCQCLLKHDLTGLFNYRLRDNVTKQGNLYNKDETNINENDASSKISYPDIRPTVTTDTTVGDLNINDSTTMIYNNNDDNSTHDGRAISSSSSEQLIPKEKTTGMYYKAFGSAAALQLAQQYRCEWIQDLNSPQRPIKSFENETLPTEILESNDDEQMRSKNPINIIQYSLSQEIGDSDEFYLSPCLTTSCSCPNLLNYLESEFNTNDADHFHTLNNYEHSHSLSDLDQYNNKTITKETLEQIWFSLLNLAYSEKDDFELTEYKRRHIAGLSGSYTNIEPIIEKSRSHNDICRYSNSNSKTMATTTKSKSFDAGTLLQRSQYAPDQQQQQDDNKTSNQGLLDGAPITTMDPFDFYRTTPFNQTRRNVEETNIERTSPSEPIAEPTDEKSILLLSTTQQNSVEGEADRISDDSIESFEESNPNIIEKEKQENNTNDIVNITHVEHEYVGSPSQGFMYDDFPDYFTNTIRSSQTIDVSSQQQQSEKSFNSYLSNPSLTNEPFPHITQSETVDLNQFLPSTTPLLNEKTLLDNNSSGSTILDGDLSPKPFTNENNNETTNLIQKLLSNALNRNTSSSSSLSPTTSKNETSDDGNQFNYVFHYPNQHRFLDDDDMRDAENDFMLDSQYFTTAENDKELPEFGGFDSEYASAAHDEAAVLAMATSNIRDTYTELALFRPHSLSTIPSSRASQYASSVDSDDVFERDKNLKKDVNDIPLDTTQLHQKISYEEEEDEREEADSNISSPQSRPLSSIQSRPTTPDYNREQQQLQSKEEQPKHSHYYNIDYEAWTKSITDQPAFYDLSVKYEDDELEIESKHNEIFTRTTLLSPTTIIDSIVSIPDEISTVSFNHTDKIEIIPSTINVHAQKTDTLSIVDSDKNKLDRSLSYYIERLPINENENLHSGSDYITDSNMEYQKSQEIGSAPATVAPDTSSTRTSMSSIHDTHLDPTELAYRLSRLSGNTSSNLAENTIHSPPKKTLADELAEIGEHPRTSSHMQDNDSLDGELFDLEQQFFDGDSLNHTPPSRPSENVFLLQPTTTTTNDSIQELFGIAQAAKSRAEEIKAKKQIAEDLSYHLKTFPLLEQQQEHESIKISPTIETNNELNFDFVKGKNTEEIIESEKQKHTEEIVEVYSPTVVQQPSPSALFHLFESETEGERNEKEKNIESEVQTDSQNIENLILIKSQILSLPFDGEKKITSFTSTNNDTPLIKQTDDLIDISPVYSIKTSDVIYTTTTAKIEPEIFDDIITPESNISELTTIVRQMDFTSLPSVHNLTSIVNDIRKSINEKPPQINSLVPIVNDTLNRKNIDELTRIKHDIFEINNNKQFTLTNNLESNIYVHKEQPLDNLVNIVNQIQNNTVKSDILSSSIQPIVKILPESDNTKLSSSAMYDHLTQSKSDIYTTHIPSRSRSTRYSNNKENEEERVLSSTKSQESTRLSATTEDVERQQKLLISPDIRIPSTTVSDFTQHPSAYRTKPSVDSTTFNTNSYEQKLNSNISNRNNVPTLPSSMFHVPLISRYSSLSSPPRGLSAPAYPGEHLLRDPYRHQFQTQRINKVCDLEIVKQGKGFKVGYVDREGTDQRVILTKRFDAGPDIMARKPNIPYRGRKILNQVLSGVLHTNGISSLQEDTKYERLSDDIEVPTIGTNPKHFDESDMISIDIDGPSTMLNSICESIVITQGSVYIDNGVQKSKERVKGEQNAQHTSRQPSQYETSKTAKASSSSYIHDRRDQDHMFKNWSDKNEHQLSSSKLDHIVVDKREASIVEGDGYSTPIRPKKDKVDVVESWHDHTVFEGDHTANWRSPGQSQWSSTTTKQRSSSSHNIPLTANRSIQPSSTVQHFISTVNHPVQTVTMRSSSPTRFSTKAIYDVPDEFNWKNSDLSSTSLEPPMFTIPRKQNKNRDTADSPIKDLLTPPRPQKQYHTTSTSPITVPSTTTIDRSCQYSPPMKIAYHDLGSQCNIDDIYSLQPRISSINSQTQVYIADIPGLTASFGAQTIANENNKKSDDNPLKADGAALDDSGFATSTRRTSQFSPPSSDTLDMSTTATDTIKTTPWISSKEFISKLEQTNRTTKSESSVIDQPQLLTASQYTNDNYYLLTDSESKFRATEQRKSPSTVQQQIISRKSTLTKHTQPTDEDADISSADSPLRVQQQQQSTDIETTPKKKKDFQDYALRTSDESDVERLIAKTTFQPSRMNNLTTSDKPRYHYSEPDLLNDDTSPGSTTTLNTRSSHVGAQNNALSGAKSSEQMDAGKWSSSTAANQRTSLERSGDSGILNETFVDDVVMTTNNTQTFRNRRKLANFALQVDIKGSSSDSEEFSENLNVTPYSQRRSTSNLLDTSSLSRKRTLTASPQAQSTATNLSRTESTPNVIIETSPMSKEENGQPLYEHQSELLIHAPRRHRSSTHHANIRLNNDRNSSLRIQMPTTTDDFSSRHHHTRNNQQPVSYRDVGTSAGELERQIDALRRERAHILDLLSLNWDRSKIWVELTEAKLNYIIGETDALLRSLSFDTTPMDTENVKIKMHQYEEEMAALTRQRLAVYRQRLEDSKKQLDIRIGELEKEKSLMQQAITNKRDYYSRRRQQATSAIDASSSITSNQTTPTTTSVIDQSQTRHSQDIHSTNSAASQPTLVLNGTKRQSFLSSSAENLSNVPLQDTVASHPHLLDVSFLTPNASVASTLPPKYPYQSQPSVQNQSVKSSAQTIQRTYTPQPKITYDIHLPRVSSIRADVYVPIRRQTDSRRSANEVIDDVLENEHQLHRSSLDGTTNRFSSHSSALPSYGTIRYPSYNNNNNNSFNYTNPSTTTTQNTPHYTTYYVSGASMTTSMRNGENKNPTSLPSTTPTNLSEMQGLSKSQQSILDETDKLVRDSQQFHTESASQFEHARETLLSSSAMDMKIKRNKKWDMMAKKHPQQNKIEASIRLARANRISPSNHRTYLPHDITLAELFKYEESLAKEAIRLIPSDTTSHTNSNFSSSMIPSNHYHHTTSNRTTIENPTSSTRNYHRSLINQPLKSTES</sequence>
<feature type="compositionally biased region" description="Acidic residues" evidence="2">
    <location>
        <begin position="798"/>
        <end position="809"/>
    </location>
</feature>
<keyword evidence="5" id="KW-1185">Reference proteome</keyword>
<feature type="coiled-coil region" evidence="1">
    <location>
        <begin position="3879"/>
        <end position="3906"/>
    </location>
</feature>
<feature type="compositionally biased region" description="Basic and acidic residues" evidence="2">
    <location>
        <begin position="3331"/>
        <end position="3340"/>
    </location>
</feature>
<feature type="region of interest" description="Disordered" evidence="2">
    <location>
        <begin position="4112"/>
        <end position="4135"/>
    </location>
</feature>
<feature type="compositionally biased region" description="Low complexity" evidence="2">
    <location>
        <begin position="4264"/>
        <end position="4277"/>
    </location>
</feature>
<feature type="region of interest" description="Disordered" evidence="2">
    <location>
        <begin position="2834"/>
        <end position="2880"/>
    </location>
</feature>